<name>A0ABS2K9E1_9GAMM</name>
<dbReference type="PROSITE" id="PS50164">
    <property type="entry name" value="GIY_YIG"/>
    <property type="match status" value="1"/>
</dbReference>
<protein>
    <submittedName>
        <fullName evidence="3">GIY-YIG nuclease family protein</fullName>
    </submittedName>
</protein>
<accession>A0ABS2K9E1</accession>
<keyword evidence="4" id="KW-1185">Reference proteome</keyword>
<dbReference type="PANTHER" id="PTHR34477:SF5">
    <property type="entry name" value="BSL5627 PROTEIN"/>
    <property type="match status" value="1"/>
</dbReference>
<reference evidence="3" key="1">
    <citation type="submission" date="2020-10" db="EMBL/GenBank/DDBJ databases">
        <title>Phylogeny of dyella-like bacteria.</title>
        <authorList>
            <person name="Fu J."/>
        </authorList>
    </citation>
    <scope>NUCLEOTIDE SEQUENCE</scope>
    <source>
        <strain evidence="3">DHOC52</strain>
    </source>
</reference>
<evidence type="ECO:0000259" key="2">
    <source>
        <dbReference type="PROSITE" id="PS50164"/>
    </source>
</evidence>
<dbReference type="SMART" id="SM00465">
    <property type="entry name" value="GIYc"/>
    <property type="match status" value="1"/>
</dbReference>
<organism evidence="3 4">
    <name type="scientific">Dyella flava</name>
    <dbReference type="NCBI Taxonomy" id="1920170"/>
    <lineage>
        <taxon>Bacteria</taxon>
        <taxon>Pseudomonadati</taxon>
        <taxon>Pseudomonadota</taxon>
        <taxon>Gammaproteobacteria</taxon>
        <taxon>Lysobacterales</taxon>
        <taxon>Rhodanobacteraceae</taxon>
        <taxon>Dyella</taxon>
    </lineage>
</organism>
<evidence type="ECO:0000313" key="3">
    <source>
        <dbReference type="EMBL" id="MBM7127764.1"/>
    </source>
</evidence>
<dbReference type="InterPro" id="IPR000305">
    <property type="entry name" value="GIY-YIG_endonuc"/>
</dbReference>
<evidence type="ECO:0000256" key="1">
    <source>
        <dbReference type="ARBA" id="ARBA00007435"/>
    </source>
</evidence>
<dbReference type="PANTHER" id="PTHR34477">
    <property type="entry name" value="UPF0213 PROTEIN YHBQ"/>
    <property type="match status" value="1"/>
</dbReference>
<dbReference type="Pfam" id="PF01541">
    <property type="entry name" value="GIY-YIG"/>
    <property type="match status" value="1"/>
</dbReference>
<feature type="domain" description="GIY-YIG" evidence="2">
    <location>
        <begin position="4"/>
        <end position="80"/>
    </location>
</feature>
<comment type="caution">
    <text evidence="3">The sequence shown here is derived from an EMBL/GenBank/DDBJ whole genome shotgun (WGS) entry which is preliminary data.</text>
</comment>
<gene>
    <name evidence="3" type="ORF">ISP19_20510</name>
</gene>
<dbReference type="SUPFAM" id="SSF82771">
    <property type="entry name" value="GIY-YIG endonuclease"/>
    <property type="match status" value="1"/>
</dbReference>
<evidence type="ECO:0000313" key="4">
    <source>
        <dbReference type="Proteomes" id="UP001430149"/>
    </source>
</evidence>
<dbReference type="InterPro" id="IPR050190">
    <property type="entry name" value="UPF0213_domain"/>
</dbReference>
<dbReference type="EMBL" id="JADIKE010000039">
    <property type="protein sequence ID" value="MBM7127764.1"/>
    <property type="molecule type" value="Genomic_DNA"/>
</dbReference>
<sequence>MAPKQPAVYIMASKERGTLYIGVTGNLRRRAWEHREGLVEGFTRRYGVKHMVWFEHHPDFPSAIAREKQLKKWNRAWKLDLIKTSNPAWRDLWENVLD</sequence>
<proteinExistence type="inferred from homology"/>
<dbReference type="Proteomes" id="UP001430149">
    <property type="component" value="Unassembled WGS sequence"/>
</dbReference>
<dbReference type="Gene3D" id="3.40.1440.10">
    <property type="entry name" value="GIY-YIG endonuclease"/>
    <property type="match status" value="1"/>
</dbReference>
<dbReference type="CDD" id="cd10448">
    <property type="entry name" value="GIY-YIG_unchar_3"/>
    <property type="match status" value="1"/>
</dbReference>
<comment type="similarity">
    <text evidence="1">Belongs to the UPF0213 family.</text>
</comment>
<dbReference type="InterPro" id="IPR035901">
    <property type="entry name" value="GIY-YIG_endonuc_sf"/>
</dbReference>